<feature type="signal peptide" evidence="2">
    <location>
        <begin position="1"/>
        <end position="24"/>
    </location>
</feature>
<dbReference type="FunFam" id="2.60.110.10:FF:000006">
    <property type="entry name" value="Osmotin-like protein"/>
    <property type="match status" value="1"/>
</dbReference>
<feature type="chain" id="PRO_5043039867" description="Osmotin-like protein" evidence="2">
    <location>
        <begin position="25"/>
        <end position="255"/>
    </location>
</feature>
<evidence type="ECO:0000256" key="2">
    <source>
        <dbReference type="SAM" id="SignalP"/>
    </source>
</evidence>
<dbReference type="InterPro" id="IPR037176">
    <property type="entry name" value="Osmotin/thaumatin-like_sf"/>
</dbReference>
<keyword evidence="4" id="KW-1185">Reference proteome</keyword>
<dbReference type="Proteomes" id="UP001346149">
    <property type="component" value="Unassembled WGS sequence"/>
</dbReference>
<feature type="disulfide bond" evidence="1">
    <location>
        <begin position="104"/>
        <end position="110"/>
    </location>
</feature>
<dbReference type="Gene3D" id="2.60.110.10">
    <property type="entry name" value="Thaumatin"/>
    <property type="match status" value="1"/>
</dbReference>
<evidence type="ECO:0008006" key="5">
    <source>
        <dbReference type="Google" id="ProtNLM"/>
    </source>
</evidence>
<keyword evidence="2" id="KW-0732">Signal</keyword>
<dbReference type="SMART" id="SM00205">
    <property type="entry name" value="THN"/>
    <property type="match status" value="1"/>
</dbReference>
<feature type="disulfide bond" evidence="1">
    <location>
        <begin position="88"/>
        <end position="99"/>
    </location>
</feature>
<dbReference type="CDD" id="cd09218">
    <property type="entry name" value="TLP-PA"/>
    <property type="match status" value="1"/>
</dbReference>
<dbReference type="EMBL" id="JAXQNO010000009">
    <property type="protein sequence ID" value="KAK4791694.1"/>
    <property type="molecule type" value="Genomic_DNA"/>
</dbReference>
<feature type="disulfide bond" evidence="1">
    <location>
        <begin position="164"/>
        <end position="226"/>
    </location>
</feature>
<feature type="disulfide bond" evidence="1">
    <location>
        <begin position="39"/>
        <end position="254"/>
    </location>
</feature>
<name>A0AAN7LTW4_TRANT</name>
<organism evidence="3 4">
    <name type="scientific">Trapa natans</name>
    <name type="common">Water chestnut</name>
    <dbReference type="NCBI Taxonomy" id="22666"/>
    <lineage>
        <taxon>Eukaryota</taxon>
        <taxon>Viridiplantae</taxon>
        <taxon>Streptophyta</taxon>
        <taxon>Embryophyta</taxon>
        <taxon>Tracheophyta</taxon>
        <taxon>Spermatophyta</taxon>
        <taxon>Magnoliopsida</taxon>
        <taxon>eudicotyledons</taxon>
        <taxon>Gunneridae</taxon>
        <taxon>Pentapetalae</taxon>
        <taxon>rosids</taxon>
        <taxon>malvids</taxon>
        <taxon>Myrtales</taxon>
        <taxon>Lythraceae</taxon>
        <taxon>Trapa</taxon>
    </lineage>
</organism>
<accession>A0AAN7LTW4</accession>
<gene>
    <name evidence="3" type="ORF">SAY86_032107</name>
</gene>
<dbReference type="SUPFAM" id="SSF49870">
    <property type="entry name" value="Osmotin, thaumatin-like protein"/>
    <property type="match status" value="1"/>
</dbReference>
<evidence type="ECO:0000313" key="4">
    <source>
        <dbReference type="Proteomes" id="UP001346149"/>
    </source>
</evidence>
<dbReference type="PIRSF" id="PIRSF002703">
    <property type="entry name" value="Thaumatin"/>
    <property type="match status" value="1"/>
</dbReference>
<reference evidence="3 4" key="1">
    <citation type="journal article" date="2023" name="Hortic Res">
        <title>Pangenome of water caltrop reveals structural variations and asymmetric subgenome divergence after allopolyploidization.</title>
        <authorList>
            <person name="Zhang X."/>
            <person name="Chen Y."/>
            <person name="Wang L."/>
            <person name="Yuan Y."/>
            <person name="Fang M."/>
            <person name="Shi L."/>
            <person name="Lu R."/>
            <person name="Comes H.P."/>
            <person name="Ma Y."/>
            <person name="Chen Y."/>
            <person name="Huang G."/>
            <person name="Zhou Y."/>
            <person name="Zheng Z."/>
            <person name="Qiu Y."/>
        </authorList>
    </citation>
    <scope>NUCLEOTIDE SEQUENCE [LARGE SCALE GENOMIC DNA]</scope>
    <source>
        <strain evidence="3">F231</strain>
    </source>
</reference>
<proteinExistence type="predicted"/>
<dbReference type="PRINTS" id="PR00347">
    <property type="entry name" value="THAUMATIN"/>
</dbReference>
<keyword evidence="1" id="KW-1015">Disulfide bond</keyword>
<dbReference type="Pfam" id="PF00314">
    <property type="entry name" value="Thaumatin"/>
    <property type="match status" value="1"/>
</dbReference>
<dbReference type="AlphaFoldDB" id="A0AAN7LTW4"/>
<evidence type="ECO:0000256" key="1">
    <source>
        <dbReference type="PIRSR" id="PIRSR002703-1"/>
    </source>
</evidence>
<protein>
    <recommendedName>
        <fullName evidence="5">Osmotin-like protein</fullName>
    </recommendedName>
</protein>
<sequence>MALSLPITLLASSLLLTIAAPSDADQTGGGLILTVVNNCPYPVWPAIQPNAGHPILESGGFTLHNLTHRSFPAPSAHWSGRIWARTGCSVNPKNQQFTCVTGDCGGRLECNGLGGKPPATLVQFSLHHGSADFSSYGISLVDGFNVPLTVTPHEGKGVCPVLGCRANLLDTCPPVLQLRHPRRGSVVACKSGCEAFGTDELCCRNQYNSPATCRASSYSQFFKHACPSTFTYAHDTPSLMHECSSPRELKIIFCH</sequence>
<dbReference type="PROSITE" id="PS51367">
    <property type="entry name" value="THAUMATIN_2"/>
    <property type="match status" value="1"/>
</dbReference>
<feature type="disulfide bond" evidence="1">
    <location>
        <begin position="203"/>
        <end position="213"/>
    </location>
</feature>
<comment type="caution">
    <text evidence="3">The sequence shown here is derived from an EMBL/GenBank/DDBJ whole genome shotgun (WGS) entry which is preliminary data.</text>
</comment>
<dbReference type="InterPro" id="IPR001938">
    <property type="entry name" value="Thaumatin"/>
</dbReference>
<feature type="disulfide bond" evidence="1">
    <location>
        <begin position="193"/>
        <end position="202"/>
    </location>
</feature>
<dbReference type="PANTHER" id="PTHR31048">
    <property type="entry name" value="OS03G0233200 PROTEIN"/>
    <property type="match status" value="1"/>
</dbReference>
<evidence type="ECO:0000313" key="3">
    <source>
        <dbReference type="EMBL" id="KAK4791694.1"/>
    </source>
</evidence>
<feature type="disulfide bond" evidence="1">
    <location>
        <begin position="172"/>
        <end position="189"/>
    </location>
</feature>
<feature type="disulfide bond" evidence="1">
    <location>
        <begin position="159"/>
        <end position="243"/>
    </location>
</feature>